<name>A0A1E7G7L3_LACLC</name>
<proteinExistence type="predicted"/>
<evidence type="ECO:0000313" key="2">
    <source>
        <dbReference type="EMBL" id="OEU40762.1"/>
    </source>
</evidence>
<evidence type="ECO:0000313" key="3">
    <source>
        <dbReference type="Proteomes" id="UP000176236"/>
    </source>
</evidence>
<organism evidence="2 3">
    <name type="scientific">Lactococcus cremoris subsp. cremoris IBB477</name>
    <dbReference type="NCBI Taxonomy" id="1449093"/>
    <lineage>
        <taxon>Bacteria</taxon>
        <taxon>Bacillati</taxon>
        <taxon>Bacillota</taxon>
        <taxon>Bacilli</taxon>
        <taxon>Lactobacillales</taxon>
        <taxon>Streptococcaceae</taxon>
        <taxon>Lactococcus</taxon>
        <taxon>Lactococcus cremoris subsp. cremoris</taxon>
    </lineage>
</organism>
<accession>A0A1E7G7L3</accession>
<keyword evidence="1" id="KW-1133">Transmembrane helix</keyword>
<gene>
    <name evidence="2" type="ORF">AJ89_02395</name>
</gene>
<feature type="transmembrane region" description="Helical" evidence="1">
    <location>
        <begin position="7"/>
        <end position="30"/>
    </location>
</feature>
<keyword evidence="1" id="KW-0812">Transmembrane</keyword>
<protein>
    <submittedName>
        <fullName evidence="2">Uncharacterized protein</fullName>
    </submittedName>
</protein>
<dbReference type="Proteomes" id="UP000176236">
    <property type="component" value="Chromosome"/>
</dbReference>
<keyword evidence="1" id="KW-0472">Membrane</keyword>
<dbReference type="EMBL" id="JMMZ01000004">
    <property type="protein sequence ID" value="OEU40762.1"/>
    <property type="molecule type" value="Genomic_DNA"/>
</dbReference>
<feature type="transmembrane region" description="Helical" evidence="1">
    <location>
        <begin position="36"/>
        <end position="57"/>
    </location>
</feature>
<dbReference type="AlphaFoldDB" id="A0A1E7G7L3"/>
<sequence length="230" mass="26070">MDLKDLIMNYIITSLIISLTTTHIITSLQLETSDLISLASVVISALSLVGALITYIIKSISDYNKKIEEMRPNVFISYENEFSYGLFNQRLILKNYGKTTAWISSISINPPFENKGDADFLANTFATIKDFPLAPGQKLDTVIGASGQIDETIIKTKRDYIINYESEDRKRQYISKYTVNEEGYPVLLRVDKSKDVIEIKNSIKTVSEELKKINNKGVEIKKGKRKQTIL</sequence>
<evidence type="ECO:0000256" key="1">
    <source>
        <dbReference type="SAM" id="Phobius"/>
    </source>
</evidence>
<dbReference type="RefSeq" id="WP_075070407.1">
    <property type="nucleotide sequence ID" value="NZ_CM007353.1"/>
</dbReference>
<reference evidence="2 3" key="1">
    <citation type="journal article" date="2016" name="Appl. Microbiol. Biotechnol.">
        <title>Adhesion of the genome-sequenced Lactococcus lactis subsp. cremoris IBB477 strain is mediated by specific molecular determinants.</title>
        <authorList>
            <person name="Radziwill-Bienkowska J.M."/>
            <person name="Le D.T."/>
            <person name="Szczesny P."/>
            <person name="Duviau M.P."/>
            <person name="Aleksandrzak-Piekarczyk T."/>
            <person name="Loubiere P."/>
            <person name="Mercier-Bonin M."/>
            <person name="Bardowski J.K."/>
            <person name="Kowalczyk M."/>
        </authorList>
    </citation>
    <scope>NUCLEOTIDE SEQUENCE [LARGE SCALE GENOMIC DNA]</scope>
    <source>
        <strain evidence="2 3">IBB477</strain>
    </source>
</reference>
<comment type="caution">
    <text evidence="2">The sequence shown here is derived from an EMBL/GenBank/DDBJ whole genome shotgun (WGS) entry which is preliminary data.</text>
</comment>